<dbReference type="RefSeq" id="XP_020053300.1">
    <property type="nucleotide sequence ID" value="XM_020203866.1"/>
</dbReference>
<protein>
    <submittedName>
        <fullName evidence="3">Uncharacterized protein</fullName>
    </submittedName>
</protein>
<dbReference type="VEuPathDB" id="FungiDB:ASPACDRAFT_63272"/>
<proteinExistence type="predicted"/>
<reference evidence="4" key="1">
    <citation type="journal article" date="2017" name="Genome Biol.">
        <title>Comparative genomics reveals high biological diversity and specific adaptations in the industrially and medically important fungal genus Aspergillus.</title>
        <authorList>
            <person name="de Vries R.P."/>
            <person name="Riley R."/>
            <person name="Wiebenga A."/>
            <person name="Aguilar-Osorio G."/>
            <person name="Amillis S."/>
            <person name="Uchima C.A."/>
            <person name="Anderluh G."/>
            <person name="Asadollahi M."/>
            <person name="Askin M."/>
            <person name="Barry K."/>
            <person name="Battaglia E."/>
            <person name="Bayram O."/>
            <person name="Benocci T."/>
            <person name="Braus-Stromeyer S.A."/>
            <person name="Caldana C."/>
            <person name="Canovas D."/>
            <person name="Cerqueira G.C."/>
            <person name="Chen F."/>
            <person name="Chen W."/>
            <person name="Choi C."/>
            <person name="Clum A."/>
            <person name="Dos Santos R.A."/>
            <person name="Damasio A.R."/>
            <person name="Diallinas G."/>
            <person name="Emri T."/>
            <person name="Fekete E."/>
            <person name="Flipphi M."/>
            <person name="Freyberg S."/>
            <person name="Gallo A."/>
            <person name="Gournas C."/>
            <person name="Habgood R."/>
            <person name="Hainaut M."/>
            <person name="Harispe M.L."/>
            <person name="Henrissat B."/>
            <person name="Hilden K.S."/>
            <person name="Hope R."/>
            <person name="Hossain A."/>
            <person name="Karabika E."/>
            <person name="Karaffa L."/>
            <person name="Karanyi Z."/>
            <person name="Krasevec N."/>
            <person name="Kuo A."/>
            <person name="Kusch H."/>
            <person name="LaButti K."/>
            <person name="Lagendijk E.L."/>
            <person name="Lapidus A."/>
            <person name="Levasseur A."/>
            <person name="Lindquist E."/>
            <person name="Lipzen A."/>
            <person name="Logrieco A.F."/>
            <person name="MacCabe A."/>
            <person name="Maekelae M.R."/>
            <person name="Malavazi I."/>
            <person name="Melin P."/>
            <person name="Meyer V."/>
            <person name="Mielnichuk N."/>
            <person name="Miskei M."/>
            <person name="Molnar A.P."/>
            <person name="Mule G."/>
            <person name="Ngan C.Y."/>
            <person name="Orejas M."/>
            <person name="Orosz E."/>
            <person name="Ouedraogo J.P."/>
            <person name="Overkamp K.M."/>
            <person name="Park H.-S."/>
            <person name="Perrone G."/>
            <person name="Piumi F."/>
            <person name="Punt P.J."/>
            <person name="Ram A.F."/>
            <person name="Ramon A."/>
            <person name="Rauscher S."/>
            <person name="Record E."/>
            <person name="Riano-Pachon D.M."/>
            <person name="Robert V."/>
            <person name="Roehrig J."/>
            <person name="Ruller R."/>
            <person name="Salamov A."/>
            <person name="Salih N.S."/>
            <person name="Samson R.A."/>
            <person name="Sandor E."/>
            <person name="Sanguinetti M."/>
            <person name="Schuetze T."/>
            <person name="Sepcic K."/>
            <person name="Shelest E."/>
            <person name="Sherlock G."/>
            <person name="Sophianopoulou V."/>
            <person name="Squina F.M."/>
            <person name="Sun H."/>
            <person name="Susca A."/>
            <person name="Todd R.B."/>
            <person name="Tsang A."/>
            <person name="Unkles S.E."/>
            <person name="van de Wiele N."/>
            <person name="van Rossen-Uffink D."/>
            <person name="Oliveira J.V."/>
            <person name="Vesth T.C."/>
            <person name="Visser J."/>
            <person name="Yu J.-H."/>
            <person name="Zhou M."/>
            <person name="Andersen M.R."/>
            <person name="Archer D.B."/>
            <person name="Baker S.E."/>
            <person name="Benoit I."/>
            <person name="Brakhage A.A."/>
            <person name="Braus G.H."/>
            <person name="Fischer R."/>
            <person name="Frisvad J.C."/>
            <person name="Goldman G.H."/>
            <person name="Houbraken J."/>
            <person name="Oakley B."/>
            <person name="Pocsi I."/>
            <person name="Scazzocchio C."/>
            <person name="Seiboth B."/>
            <person name="vanKuyk P.A."/>
            <person name="Wortman J."/>
            <person name="Dyer P.S."/>
            <person name="Grigoriev I.V."/>
        </authorList>
    </citation>
    <scope>NUCLEOTIDE SEQUENCE [LARGE SCALE GENOMIC DNA]</scope>
    <source>
        <strain evidence="4">ATCC 16872 / CBS 172.66 / WB 5094</strain>
    </source>
</reference>
<evidence type="ECO:0000313" key="3">
    <source>
        <dbReference type="EMBL" id="OJJ96960.1"/>
    </source>
</evidence>
<evidence type="ECO:0000256" key="2">
    <source>
        <dbReference type="SAM" id="SignalP"/>
    </source>
</evidence>
<gene>
    <name evidence="3" type="ORF">ASPACDRAFT_63272</name>
</gene>
<dbReference type="AlphaFoldDB" id="A0A1L9WLD8"/>
<name>A0A1L9WLD8_ASPA1</name>
<dbReference type="Proteomes" id="UP000184546">
    <property type="component" value="Unassembled WGS sequence"/>
</dbReference>
<keyword evidence="4" id="KW-1185">Reference proteome</keyword>
<feature type="compositionally biased region" description="Pro residues" evidence="1">
    <location>
        <begin position="23"/>
        <end position="32"/>
    </location>
</feature>
<dbReference type="OrthoDB" id="4495531at2759"/>
<keyword evidence="2" id="KW-0732">Signal</keyword>
<feature type="chain" id="PRO_5013358721" evidence="2">
    <location>
        <begin position="17"/>
        <end position="143"/>
    </location>
</feature>
<feature type="signal peptide" evidence="2">
    <location>
        <begin position="1"/>
        <end position="16"/>
    </location>
</feature>
<organism evidence="3 4">
    <name type="scientific">Aspergillus aculeatus (strain ATCC 16872 / CBS 172.66 / WB 5094)</name>
    <dbReference type="NCBI Taxonomy" id="690307"/>
    <lineage>
        <taxon>Eukaryota</taxon>
        <taxon>Fungi</taxon>
        <taxon>Dikarya</taxon>
        <taxon>Ascomycota</taxon>
        <taxon>Pezizomycotina</taxon>
        <taxon>Eurotiomycetes</taxon>
        <taxon>Eurotiomycetidae</taxon>
        <taxon>Eurotiales</taxon>
        <taxon>Aspergillaceae</taxon>
        <taxon>Aspergillus</taxon>
        <taxon>Aspergillus subgen. Circumdati</taxon>
    </lineage>
</organism>
<dbReference type="EMBL" id="KV878984">
    <property type="protein sequence ID" value="OJJ96960.1"/>
    <property type="molecule type" value="Genomic_DNA"/>
</dbReference>
<evidence type="ECO:0000256" key="1">
    <source>
        <dbReference type="SAM" id="MobiDB-lite"/>
    </source>
</evidence>
<dbReference type="GeneID" id="30977680"/>
<accession>A0A1L9WLD8</accession>
<sequence>MKPTTILLTSILPALAISAAAPAPEPETPDSPPDIDLVEKTDANPPKTCKINKANPPDSAPFWELPCACTGRAGQWTLGTDIKLVCRTEVAGTDWYKTKSGFWVRYLKAGTPGPGCKVGLNEILIESLPSTGGIPAGLPNCDI</sequence>
<evidence type="ECO:0000313" key="4">
    <source>
        <dbReference type="Proteomes" id="UP000184546"/>
    </source>
</evidence>
<feature type="region of interest" description="Disordered" evidence="1">
    <location>
        <begin position="21"/>
        <end position="53"/>
    </location>
</feature>